<proteinExistence type="inferred from homology"/>
<feature type="domain" description="Multidrug resistance protein MdtA-like barrel-sandwich hybrid" evidence="4">
    <location>
        <begin position="66"/>
        <end position="197"/>
    </location>
</feature>
<dbReference type="Gene3D" id="2.40.50.100">
    <property type="match status" value="1"/>
</dbReference>
<dbReference type="Gene3D" id="2.40.30.170">
    <property type="match status" value="1"/>
</dbReference>
<keyword evidence="6" id="KW-1185">Reference proteome</keyword>
<evidence type="ECO:0000256" key="1">
    <source>
        <dbReference type="ARBA" id="ARBA00009477"/>
    </source>
</evidence>
<feature type="signal peptide" evidence="3">
    <location>
        <begin position="1"/>
        <end position="24"/>
    </location>
</feature>
<sequence>MSIKKGLFVTLTSALLLAGCQEQASTEGTPVTIPVVKTIALSNLSVQPQWSLTGTISARYTSNLAFRVGGKITQRLVNSGDSVKPGQALFKLDPTDYQLALDVILADIRATEAQIHNAKLELERFKKLLQRSLTAQQNVDQAQSNLTVLEERLKSLTLQEKQARNQLEYTSLESPGLGKILKVQAEEGEVVATGYPVASIALAGEREVVVQVPESRIQTLPMNAQVKIYGSERLLNVKLREREASADALSRTWTARYRFEEGSAQVQHYLESLNLGQTATLFFESVGNLIKVPNSALYEQGDFVSIWQVKDNHVKRLPVKIKSISEESAWIEGDFSDVSHIVSLGVHQLNEGQAVKESLE</sequence>
<gene>
    <name evidence="5" type="ORF">THMIRHAM_22440</name>
</gene>
<evidence type="ECO:0000313" key="5">
    <source>
        <dbReference type="EMBL" id="BCN94459.1"/>
    </source>
</evidence>
<protein>
    <submittedName>
        <fullName evidence="5">Hemolysin secretion protein D</fullName>
    </submittedName>
</protein>
<evidence type="ECO:0000259" key="4">
    <source>
        <dbReference type="Pfam" id="PF25917"/>
    </source>
</evidence>
<organism evidence="5 6">
    <name type="scientific">Thiomicrorhabdus immobilis</name>
    <dbReference type="NCBI Taxonomy" id="2791037"/>
    <lineage>
        <taxon>Bacteria</taxon>
        <taxon>Pseudomonadati</taxon>
        <taxon>Pseudomonadota</taxon>
        <taxon>Gammaproteobacteria</taxon>
        <taxon>Thiotrichales</taxon>
        <taxon>Piscirickettsiaceae</taxon>
        <taxon>Thiomicrorhabdus</taxon>
    </lineage>
</organism>
<dbReference type="Gene3D" id="1.10.287.470">
    <property type="entry name" value="Helix hairpin bin"/>
    <property type="match status" value="1"/>
</dbReference>
<keyword evidence="3" id="KW-0732">Signal</keyword>
<reference evidence="5" key="1">
    <citation type="journal article" date="2022" name="Arch. Microbiol.">
        <title>Thiomicrorhabdus immobilis sp. nov., a mesophilic sulfur-oxidizing bacterium isolated from sediment of a brackish lake in northern Japan.</title>
        <authorList>
            <person name="Kojima H."/>
            <person name="Mochizuki J."/>
            <person name="Kanda M."/>
            <person name="Watanabe T."/>
            <person name="Fukui M."/>
        </authorList>
    </citation>
    <scope>NUCLEOTIDE SEQUENCE</scope>
    <source>
        <strain evidence="5">Am19</strain>
    </source>
</reference>
<dbReference type="Pfam" id="PF25917">
    <property type="entry name" value="BSH_RND"/>
    <property type="match status" value="1"/>
</dbReference>
<feature type="coiled-coil region" evidence="2">
    <location>
        <begin position="108"/>
        <end position="166"/>
    </location>
</feature>
<evidence type="ECO:0000313" key="6">
    <source>
        <dbReference type="Proteomes" id="UP001054820"/>
    </source>
</evidence>
<name>A0ABM7MG30_9GAMM</name>
<comment type="similarity">
    <text evidence="1">Belongs to the membrane fusion protein (MFP) (TC 8.A.1) family.</text>
</comment>
<evidence type="ECO:0000256" key="2">
    <source>
        <dbReference type="SAM" id="Coils"/>
    </source>
</evidence>
<dbReference type="InterPro" id="IPR006143">
    <property type="entry name" value="RND_pump_MFP"/>
</dbReference>
<dbReference type="Gene3D" id="2.40.420.20">
    <property type="match status" value="1"/>
</dbReference>
<dbReference type="PANTHER" id="PTHR30469:SF18">
    <property type="entry name" value="RESISTANCE-NODULATION-CELL DIVISION (RND) EFFLUX MEMBRANE FUSION PROTEIN-RELATED"/>
    <property type="match status" value="1"/>
</dbReference>
<dbReference type="InterPro" id="IPR058625">
    <property type="entry name" value="MdtA-like_BSH"/>
</dbReference>
<dbReference type="Proteomes" id="UP001054820">
    <property type="component" value="Chromosome"/>
</dbReference>
<dbReference type="PANTHER" id="PTHR30469">
    <property type="entry name" value="MULTIDRUG RESISTANCE PROTEIN MDTA"/>
    <property type="match status" value="1"/>
</dbReference>
<accession>A0ABM7MG30</accession>
<keyword evidence="2" id="KW-0175">Coiled coil</keyword>
<dbReference type="RefSeq" id="WP_237261916.1">
    <property type="nucleotide sequence ID" value="NZ_AP024202.1"/>
</dbReference>
<dbReference type="NCBIfam" id="TIGR01730">
    <property type="entry name" value="RND_mfp"/>
    <property type="match status" value="1"/>
</dbReference>
<dbReference type="PROSITE" id="PS51257">
    <property type="entry name" value="PROKAR_LIPOPROTEIN"/>
    <property type="match status" value="1"/>
</dbReference>
<dbReference type="EMBL" id="AP024202">
    <property type="protein sequence ID" value="BCN94459.1"/>
    <property type="molecule type" value="Genomic_DNA"/>
</dbReference>
<evidence type="ECO:0000256" key="3">
    <source>
        <dbReference type="SAM" id="SignalP"/>
    </source>
</evidence>
<dbReference type="SUPFAM" id="SSF111369">
    <property type="entry name" value="HlyD-like secretion proteins"/>
    <property type="match status" value="1"/>
</dbReference>
<feature type="chain" id="PRO_5045707241" evidence="3">
    <location>
        <begin position="25"/>
        <end position="360"/>
    </location>
</feature>